<dbReference type="SUPFAM" id="SSF141072">
    <property type="entry name" value="CalX-like"/>
    <property type="match status" value="1"/>
</dbReference>
<dbReference type="PANTHER" id="PTHR46682">
    <property type="entry name" value="ADHESION G-PROTEIN COUPLED RECEPTOR V1"/>
    <property type="match status" value="1"/>
</dbReference>
<dbReference type="Proteomes" id="UP000828390">
    <property type="component" value="Unassembled WGS sequence"/>
</dbReference>
<keyword evidence="2" id="KW-1185">Reference proteome</keyword>
<dbReference type="PANTHER" id="PTHR46682:SF1">
    <property type="entry name" value="ADHESION G-PROTEIN COUPLED RECEPTOR V1"/>
    <property type="match status" value="1"/>
</dbReference>
<dbReference type="InterPro" id="IPR038081">
    <property type="entry name" value="CalX-like_sf"/>
</dbReference>
<dbReference type="GO" id="GO:0004930">
    <property type="term" value="F:G protein-coupled receptor activity"/>
    <property type="evidence" value="ECO:0007669"/>
    <property type="project" value="InterPro"/>
</dbReference>
<proteinExistence type="predicted"/>
<evidence type="ECO:0000313" key="1">
    <source>
        <dbReference type="EMBL" id="KAH3717917.1"/>
    </source>
</evidence>
<dbReference type="InterPro" id="IPR026919">
    <property type="entry name" value="ADGRV1"/>
</dbReference>
<dbReference type="Gene3D" id="2.60.40.2030">
    <property type="match status" value="1"/>
</dbReference>
<dbReference type="EMBL" id="JAIWYP010000013">
    <property type="protein sequence ID" value="KAH3717917.1"/>
    <property type="molecule type" value="Genomic_DNA"/>
</dbReference>
<reference evidence="1" key="1">
    <citation type="journal article" date="2019" name="bioRxiv">
        <title>The Genome of the Zebra Mussel, Dreissena polymorpha: A Resource for Invasive Species Research.</title>
        <authorList>
            <person name="McCartney M.A."/>
            <person name="Auch B."/>
            <person name="Kono T."/>
            <person name="Mallez S."/>
            <person name="Zhang Y."/>
            <person name="Obille A."/>
            <person name="Becker A."/>
            <person name="Abrahante J.E."/>
            <person name="Garbe J."/>
            <person name="Badalamenti J.P."/>
            <person name="Herman A."/>
            <person name="Mangelson H."/>
            <person name="Liachko I."/>
            <person name="Sullivan S."/>
            <person name="Sone E.D."/>
            <person name="Koren S."/>
            <person name="Silverstein K.A.T."/>
            <person name="Beckman K.B."/>
            <person name="Gohl D.M."/>
        </authorList>
    </citation>
    <scope>NUCLEOTIDE SEQUENCE</scope>
    <source>
        <strain evidence="1">Duluth1</strain>
        <tissue evidence="1">Whole animal</tissue>
    </source>
</reference>
<organism evidence="1 2">
    <name type="scientific">Dreissena polymorpha</name>
    <name type="common">Zebra mussel</name>
    <name type="synonym">Mytilus polymorpha</name>
    <dbReference type="NCBI Taxonomy" id="45954"/>
    <lineage>
        <taxon>Eukaryota</taxon>
        <taxon>Metazoa</taxon>
        <taxon>Spiralia</taxon>
        <taxon>Lophotrochozoa</taxon>
        <taxon>Mollusca</taxon>
        <taxon>Bivalvia</taxon>
        <taxon>Autobranchia</taxon>
        <taxon>Heteroconchia</taxon>
        <taxon>Euheterodonta</taxon>
        <taxon>Imparidentia</taxon>
        <taxon>Neoheterodontei</taxon>
        <taxon>Myida</taxon>
        <taxon>Dreissenoidea</taxon>
        <taxon>Dreissenidae</taxon>
        <taxon>Dreissena</taxon>
    </lineage>
</organism>
<dbReference type="GO" id="GO:0001965">
    <property type="term" value="F:G-protein alpha-subunit binding"/>
    <property type="evidence" value="ECO:0007669"/>
    <property type="project" value="TreeGrafter"/>
</dbReference>
<dbReference type="GO" id="GO:0005737">
    <property type="term" value="C:cytoplasm"/>
    <property type="evidence" value="ECO:0007669"/>
    <property type="project" value="TreeGrafter"/>
</dbReference>
<dbReference type="GO" id="GO:0071277">
    <property type="term" value="P:cellular response to calcium ion"/>
    <property type="evidence" value="ECO:0007669"/>
    <property type="project" value="TreeGrafter"/>
</dbReference>
<reference evidence="1" key="2">
    <citation type="submission" date="2020-11" db="EMBL/GenBank/DDBJ databases">
        <authorList>
            <person name="McCartney M.A."/>
            <person name="Auch B."/>
            <person name="Kono T."/>
            <person name="Mallez S."/>
            <person name="Becker A."/>
            <person name="Gohl D.M."/>
            <person name="Silverstein K.A.T."/>
            <person name="Koren S."/>
            <person name="Bechman K.B."/>
            <person name="Herman A."/>
            <person name="Abrahante J.E."/>
            <person name="Garbe J."/>
        </authorList>
    </citation>
    <scope>NUCLEOTIDE SEQUENCE</scope>
    <source>
        <strain evidence="1">Duluth1</strain>
        <tissue evidence="1">Whole animal</tissue>
    </source>
</reference>
<dbReference type="GO" id="GO:0010855">
    <property type="term" value="F:adenylate cyclase inhibitor activity"/>
    <property type="evidence" value="ECO:0007669"/>
    <property type="project" value="TreeGrafter"/>
</dbReference>
<comment type="caution">
    <text evidence="1">The sequence shown here is derived from an EMBL/GenBank/DDBJ whole genome shotgun (WGS) entry which is preliminary data.</text>
</comment>
<evidence type="ECO:0000313" key="2">
    <source>
        <dbReference type="Proteomes" id="UP000828390"/>
    </source>
</evidence>
<name>A0A9D4HGC2_DREPO</name>
<sequence>MEIHRLGGSFGAVEVNYITLTPNETFPYIPATVPRADLNDFQTVNGSVRFMAGQEVGTFNLQILDDLVPEEDEVVYVRLTGVRLVETAQIRAGMMNKNS</sequence>
<protein>
    <submittedName>
        <fullName evidence="1">Uncharacterized protein</fullName>
    </submittedName>
</protein>
<gene>
    <name evidence="1" type="ORF">DPMN_060713</name>
</gene>
<dbReference type="AlphaFoldDB" id="A0A9D4HGC2"/>
<accession>A0A9D4HGC2</accession>
<dbReference type="GO" id="GO:0016020">
    <property type="term" value="C:membrane"/>
    <property type="evidence" value="ECO:0007669"/>
    <property type="project" value="InterPro"/>
</dbReference>